<dbReference type="SUPFAM" id="SSF49265">
    <property type="entry name" value="Fibronectin type III"/>
    <property type="match status" value="1"/>
</dbReference>
<keyword evidence="4" id="KW-1185">Reference proteome</keyword>
<dbReference type="EMBL" id="LT838272">
    <property type="protein sequence ID" value="SMB96537.1"/>
    <property type="molecule type" value="Genomic_DNA"/>
</dbReference>
<dbReference type="InterPro" id="IPR013783">
    <property type="entry name" value="Ig-like_fold"/>
</dbReference>
<dbReference type="SMART" id="SM00060">
    <property type="entry name" value="FN3"/>
    <property type="match status" value="2"/>
</dbReference>
<dbReference type="AlphaFoldDB" id="A0A1W1VT46"/>
<name>A0A1W1VT46_9FIRM</name>
<proteinExistence type="predicted"/>
<evidence type="ECO:0000259" key="2">
    <source>
        <dbReference type="PROSITE" id="PS50853"/>
    </source>
</evidence>
<dbReference type="CDD" id="cd00063">
    <property type="entry name" value="FN3"/>
    <property type="match status" value="1"/>
</dbReference>
<dbReference type="Gene3D" id="2.60.40.10">
    <property type="entry name" value="Immunoglobulins"/>
    <property type="match status" value="2"/>
</dbReference>
<dbReference type="InterPro" id="IPR003961">
    <property type="entry name" value="FN3_dom"/>
</dbReference>
<dbReference type="STRING" id="698762.SAMN00808754_1531"/>
<evidence type="ECO:0000313" key="4">
    <source>
        <dbReference type="Proteomes" id="UP000192569"/>
    </source>
</evidence>
<feature type="signal peptide" evidence="1">
    <location>
        <begin position="1"/>
        <end position="32"/>
    </location>
</feature>
<protein>
    <submittedName>
        <fullName evidence="3">Fibronectin type III domain protein</fullName>
    </submittedName>
</protein>
<sequence>MTKSGMRTLFLVTCLILSFVTAWGLEPKTAVAATSVTYSSPVADQVWDTSPYFPPNPNAEPLWVCAYHYASTFRYVRSGIKWNTYPFNTADTSWYEVQSIKVRLYSTKAYASDPSHISFSVSSISTDWSESSAQQLPSTGASTPVPLPTQANTYYEWSIADSWDQTNRKNAVKYGVLLFAGVKYYSGVLQGSDTAEYSFPSRTNANSAYHPKLTFTFTIVKAPFVAGASATQNSITLNINRNGIPSGVNIHVYRNGNLVGTISDASSVFTDTGLQPGTSYTYTLRAEYLGEWGPVSPAFSYRTVPPTPSAPSASTSIIRWSQTVGRGRVVLTWPAVNGATGYKVWVFDGNTYRGFDVGNTTTWDSSAAKIYPDPNWLGVQPDNSISSDPFNHQGAGFDLQDDPNLLYRKTVGTAYDNAHNYWFRVSAYNESGEAPMSGACTVALPLATDQEPPSVSVSATSKQGFKKTYTPDIYVAVSASDSLSKLRSIELSNDGVSYTRLYEVPLNPDGSTSVGNYSGIFEWTVLPGAETKIIYVRVVDAVGNSTVATDAVVLAEDVLPPSVQLKINGGAEFTTQPLVTLTLSAYDNTSPVSQLKMRFSNDGNLWSPWQPFQESMLWDIANGLYGGSGSAGIKKVYAQVVDQAENVALVVAQIGYNPNPPNGSVTIMNARPGIWEGELAFFITTDKPSIALNIPGAVQMRFDLGTGTYSDWESYAIQKTVLLPKYQGAVRLRVQTKDAYGVISKASDLLVVVDSVAPTIQRLRGLNGATATTSSSITLEISATDNLPGQLQYQYQVNGGSWSSWANLSGNTINVSGLTSGANRIAVNVKDLAGNVSSATVTIFRI</sequence>
<feature type="domain" description="Fibronectin type-III" evidence="2">
    <location>
        <begin position="219"/>
        <end position="306"/>
    </location>
</feature>
<keyword evidence="1" id="KW-0732">Signal</keyword>
<evidence type="ECO:0000313" key="3">
    <source>
        <dbReference type="EMBL" id="SMB96537.1"/>
    </source>
</evidence>
<reference evidence="3 4" key="1">
    <citation type="submission" date="2017-04" db="EMBL/GenBank/DDBJ databases">
        <authorList>
            <person name="Afonso C.L."/>
            <person name="Miller P.J."/>
            <person name="Scott M.A."/>
            <person name="Spackman E."/>
            <person name="Goraichik I."/>
            <person name="Dimitrov K.M."/>
            <person name="Suarez D.L."/>
            <person name="Swayne D.E."/>
        </authorList>
    </citation>
    <scope>NUCLEOTIDE SEQUENCE [LARGE SCALE GENOMIC DNA]</scope>
    <source>
        <strain evidence="3 4">ToBE</strain>
    </source>
</reference>
<feature type="chain" id="PRO_5010718952" evidence="1">
    <location>
        <begin position="33"/>
        <end position="846"/>
    </location>
</feature>
<organism evidence="3 4">
    <name type="scientific">Thermanaeromonas toyohensis ToBE</name>
    <dbReference type="NCBI Taxonomy" id="698762"/>
    <lineage>
        <taxon>Bacteria</taxon>
        <taxon>Bacillati</taxon>
        <taxon>Bacillota</taxon>
        <taxon>Clostridia</taxon>
        <taxon>Neomoorellales</taxon>
        <taxon>Neomoorellaceae</taxon>
        <taxon>Thermanaeromonas</taxon>
    </lineage>
</organism>
<gene>
    <name evidence="3" type="ORF">SAMN00808754_1531</name>
</gene>
<dbReference type="PROSITE" id="PS50853">
    <property type="entry name" value="FN3"/>
    <property type="match status" value="1"/>
</dbReference>
<evidence type="ECO:0000256" key="1">
    <source>
        <dbReference type="SAM" id="SignalP"/>
    </source>
</evidence>
<dbReference type="Proteomes" id="UP000192569">
    <property type="component" value="Chromosome I"/>
</dbReference>
<dbReference type="InterPro" id="IPR036116">
    <property type="entry name" value="FN3_sf"/>
</dbReference>
<accession>A0A1W1VT46</accession>